<keyword evidence="3" id="KW-1185">Reference proteome</keyword>
<dbReference type="AlphaFoldDB" id="A0A7I7SQY3"/>
<dbReference type="RefSeq" id="WP_163696498.1">
    <property type="nucleotide sequence ID" value="NZ_AP022595.1"/>
</dbReference>
<dbReference type="EMBL" id="AP022595">
    <property type="protein sequence ID" value="BBY58801.1"/>
    <property type="molecule type" value="Genomic_DNA"/>
</dbReference>
<evidence type="ECO:0000313" key="3">
    <source>
        <dbReference type="Proteomes" id="UP000466445"/>
    </source>
</evidence>
<feature type="compositionally biased region" description="Basic and acidic residues" evidence="1">
    <location>
        <begin position="81"/>
        <end position="93"/>
    </location>
</feature>
<evidence type="ECO:0000256" key="1">
    <source>
        <dbReference type="SAM" id="MobiDB-lite"/>
    </source>
</evidence>
<dbReference type="KEGG" id="msar:MSAR_19370"/>
<protein>
    <recommendedName>
        <fullName evidence="4">CsbD family protein</fullName>
    </recommendedName>
</protein>
<proteinExistence type="predicted"/>
<accession>A0A7I7SQY3</accession>
<evidence type="ECO:0008006" key="4">
    <source>
        <dbReference type="Google" id="ProtNLM"/>
    </source>
</evidence>
<sequence length="102" mass="10532">MDNNSAEQARAGLAGGIKGTVKEAFGARTEVNTAAASTEQLIVGEATAQKRAAEKAAHQQAVTESARAERAAERAVASADAKAEAARLRREADDLTNNADLP</sequence>
<feature type="region of interest" description="Disordered" evidence="1">
    <location>
        <begin position="65"/>
        <end position="102"/>
    </location>
</feature>
<evidence type="ECO:0000313" key="2">
    <source>
        <dbReference type="EMBL" id="BBY58801.1"/>
    </source>
</evidence>
<reference evidence="2 3" key="1">
    <citation type="journal article" date="2019" name="Emerg. Microbes Infect.">
        <title>Comprehensive subspecies identification of 175 nontuberculous mycobacteria species based on 7547 genomic profiles.</title>
        <authorList>
            <person name="Matsumoto Y."/>
            <person name="Kinjo T."/>
            <person name="Motooka D."/>
            <person name="Nabeya D."/>
            <person name="Jung N."/>
            <person name="Uechi K."/>
            <person name="Horii T."/>
            <person name="Iida T."/>
            <person name="Fujita J."/>
            <person name="Nakamura S."/>
        </authorList>
    </citation>
    <scope>NUCLEOTIDE SEQUENCE [LARGE SCALE GENOMIC DNA]</scope>
    <source>
        <strain evidence="2 3">JCM 30395</strain>
    </source>
</reference>
<organism evidence="2 3">
    <name type="scientific">Mycolicibacterium sarraceniae</name>
    <dbReference type="NCBI Taxonomy" id="1534348"/>
    <lineage>
        <taxon>Bacteria</taxon>
        <taxon>Bacillati</taxon>
        <taxon>Actinomycetota</taxon>
        <taxon>Actinomycetes</taxon>
        <taxon>Mycobacteriales</taxon>
        <taxon>Mycobacteriaceae</taxon>
        <taxon>Mycolicibacterium</taxon>
    </lineage>
</organism>
<name>A0A7I7SQY3_9MYCO</name>
<gene>
    <name evidence="2" type="ORF">MSAR_19370</name>
</gene>
<dbReference type="Proteomes" id="UP000466445">
    <property type="component" value="Chromosome"/>
</dbReference>